<keyword evidence="1 2" id="KW-0645">Protease</keyword>
<dbReference type="SMART" id="SM00235">
    <property type="entry name" value="ZnMc"/>
    <property type="match status" value="1"/>
</dbReference>
<feature type="signal peptide" evidence="2">
    <location>
        <begin position="1"/>
        <end position="23"/>
    </location>
</feature>
<reference evidence="4" key="1">
    <citation type="submission" date="2022-01" db="EMBL/GenBank/DDBJ databases">
        <authorList>
            <person name="King R."/>
        </authorList>
    </citation>
    <scope>NUCLEOTIDE SEQUENCE</scope>
</reference>
<accession>A0A9N9S8Z1</accession>
<gene>
    <name evidence="4" type="ORF">CHIRRI_LOCUS14672</name>
</gene>
<name>A0A9N9S8Z1_9DIPT</name>
<dbReference type="OrthoDB" id="291007at2759"/>
<feature type="active site" evidence="1">
    <location>
        <position position="246"/>
    </location>
</feature>
<dbReference type="EC" id="3.4.24.-" evidence="2"/>
<evidence type="ECO:0000256" key="1">
    <source>
        <dbReference type="PROSITE-ProRule" id="PRU01211"/>
    </source>
</evidence>
<feature type="binding site" evidence="1">
    <location>
        <position position="245"/>
    </location>
    <ligand>
        <name>Zn(2+)</name>
        <dbReference type="ChEBI" id="CHEBI:29105"/>
        <note>catalytic</note>
    </ligand>
</feature>
<evidence type="ECO:0000259" key="3">
    <source>
        <dbReference type="PROSITE" id="PS51864"/>
    </source>
</evidence>
<keyword evidence="2" id="KW-0732">Signal</keyword>
<dbReference type="Pfam" id="PF01400">
    <property type="entry name" value="Astacin"/>
    <property type="match status" value="1"/>
</dbReference>
<protein>
    <recommendedName>
        <fullName evidence="2">Metalloendopeptidase</fullName>
        <ecNumber evidence="2">3.4.24.-</ecNumber>
    </recommendedName>
</protein>
<organism evidence="4 5">
    <name type="scientific">Chironomus riparius</name>
    <dbReference type="NCBI Taxonomy" id="315576"/>
    <lineage>
        <taxon>Eukaryota</taxon>
        <taxon>Metazoa</taxon>
        <taxon>Ecdysozoa</taxon>
        <taxon>Arthropoda</taxon>
        <taxon>Hexapoda</taxon>
        <taxon>Insecta</taxon>
        <taxon>Pterygota</taxon>
        <taxon>Neoptera</taxon>
        <taxon>Endopterygota</taxon>
        <taxon>Diptera</taxon>
        <taxon>Nematocera</taxon>
        <taxon>Chironomoidea</taxon>
        <taxon>Chironomidae</taxon>
        <taxon>Chironominae</taxon>
        <taxon>Chironomus</taxon>
    </lineage>
</organism>
<dbReference type="InterPro" id="IPR006026">
    <property type="entry name" value="Peptidase_Metallo"/>
</dbReference>
<dbReference type="AlphaFoldDB" id="A0A9N9S8Z1"/>
<evidence type="ECO:0000256" key="2">
    <source>
        <dbReference type="RuleBase" id="RU361183"/>
    </source>
</evidence>
<dbReference type="InterPro" id="IPR034035">
    <property type="entry name" value="Astacin-like_dom"/>
</dbReference>
<keyword evidence="1 2" id="KW-0482">Metalloprotease</keyword>
<dbReference type="GO" id="GO:0008270">
    <property type="term" value="F:zinc ion binding"/>
    <property type="evidence" value="ECO:0007669"/>
    <property type="project" value="UniProtKB-UniRule"/>
</dbReference>
<dbReference type="Gene3D" id="3.40.390.10">
    <property type="entry name" value="Collagenase (Catalytic Domain)"/>
    <property type="match status" value="1"/>
</dbReference>
<keyword evidence="1 2" id="KW-0378">Hydrolase</keyword>
<dbReference type="EMBL" id="OU895880">
    <property type="protein sequence ID" value="CAG9811865.1"/>
    <property type="molecule type" value="Genomic_DNA"/>
</dbReference>
<dbReference type="SUPFAM" id="SSF55486">
    <property type="entry name" value="Metalloproteases ('zincins'), catalytic domain"/>
    <property type="match status" value="1"/>
</dbReference>
<comment type="caution">
    <text evidence="1">Lacks conserved residue(s) required for the propagation of feature annotation.</text>
</comment>
<dbReference type="PRINTS" id="PR00480">
    <property type="entry name" value="ASTACIN"/>
</dbReference>
<dbReference type="InterPro" id="IPR001506">
    <property type="entry name" value="Peptidase_M12A"/>
</dbReference>
<proteinExistence type="predicted"/>
<dbReference type="Proteomes" id="UP001153620">
    <property type="component" value="Chromosome 4"/>
</dbReference>
<feature type="binding site" evidence="1">
    <location>
        <position position="249"/>
    </location>
    <ligand>
        <name>Zn(2+)</name>
        <dbReference type="ChEBI" id="CHEBI:29105"/>
        <note>catalytic</note>
    </ligand>
</feature>
<dbReference type="CDD" id="cd04280">
    <property type="entry name" value="ZnMc_astacin_like"/>
    <property type="match status" value="1"/>
</dbReference>
<dbReference type="PANTHER" id="PTHR10127:SF814">
    <property type="entry name" value="MEPRIN A SUBUNIT BETA"/>
    <property type="match status" value="1"/>
</dbReference>
<dbReference type="GO" id="GO:0004222">
    <property type="term" value="F:metalloendopeptidase activity"/>
    <property type="evidence" value="ECO:0007669"/>
    <property type="project" value="UniProtKB-UniRule"/>
</dbReference>
<feature type="binding site" evidence="1">
    <location>
        <position position="255"/>
    </location>
    <ligand>
        <name>Zn(2+)</name>
        <dbReference type="ChEBI" id="CHEBI:29105"/>
        <note>catalytic</note>
    </ligand>
</feature>
<sequence length="353" mass="41236">MSKRILLCLYFIIIIISIAKLAAFPVKNDDKIVFFEEEDERFNDLIDPIKLLKQKVSKSNYKNFVNKTVTTISRFDDTDIDDSPDDFKADLVSSDELVKSANNTEEFLIDDSVKQRLENGQYFQGDMIIAKNQENFFFGNATDLPSRTGIIDTNYRWRKNNGLVTIPYKLWSSSRFTTKQKTMIRLAMDDIEKNTCIRFTPRSRESDFILIYSGDDCSSFLGRAGGEQVVSLRKDGCFSRGIIIHELIHTLGYDHMQNHPDRDKYVKIFWENIKQDSRFNFDKLDSNKFSNFGTKYDYYSIMHYDPLAFSKNGRRTIVPTEEQYRNVIGQRTALSKGDIERINLMYDCNYWGK</sequence>
<dbReference type="PROSITE" id="PS51864">
    <property type="entry name" value="ASTACIN"/>
    <property type="match status" value="1"/>
</dbReference>
<evidence type="ECO:0000313" key="5">
    <source>
        <dbReference type="Proteomes" id="UP001153620"/>
    </source>
</evidence>
<dbReference type="InterPro" id="IPR024079">
    <property type="entry name" value="MetalloPept_cat_dom_sf"/>
</dbReference>
<feature type="chain" id="PRO_5040527443" description="Metalloendopeptidase" evidence="2">
    <location>
        <begin position="24"/>
        <end position="353"/>
    </location>
</feature>
<dbReference type="PANTHER" id="PTHR10127">
    <property type="entry name" value="DISCOIDIN, CUB, EGF, LAMININ , AND ZINC METALLOPROTEASE DOMAIN CONTAINING"/>
    <property type="match status" value="1"/>
</dbReference>
<feature type="domain" description="Peptidase M12A" evidence="3">
    <location>
        <begin position="148"/>
        <end position="349"/>
    </location>
</feature>
<keyword evidence="5" id="KW-1185">Reference proteome</keyword>
<comment type="cofactor">
    <cofactor evidence="1 2">
        <name>Zn(2+)</name>
        <dbReference type="ChEBI" id="CHEBI:29105"/>
    </cofactor>
    <text evidence="1 2">Binds 1 zinc ion per subunit.</text>
</comment>
<reference evidence="4" key="2">
    <citation type="submission" date="2022-10" db="EMBL/GenBank/DDBJ databases">
        <authorList>
            <consortium name="ENA_rothamsted_submissions"/>
            <consortium name="culmorum"/>
            <person name="King R."/>
        </authorList>
    </citation>
    <scope>NUCLEOTIDE SEQUENCE</scope>
</reference>
<evidence type="ECO:0000313" key="4">
    <source>
        <dbReference type="EMBL" id="CAG9811865.1"/>
    </source>
</evidence>
<keyword evidence="1 2" id="KW-0862">Zinc</keyword>
<dbReference type="GO" id="GO:0006508">
    <property type="term" value="P:proteolysis"/>
    <property type="evidence" value="ECO:0007669"/>
    <property type="project" value="UniProtKB-KW"/>
</dbReference>
<keyword evidence="1 2" id="KW-0479">Metal-binding</keyword>